<dbReference type="PANTHER" id="PTHR43679">
    <property type="entry name" value="OCTANOYLTRANSFERASE LIPM-RELATED"/>
    <property type="match status" value="1"/>
</dbReference>
<name>X1E8Y8_9ZZZZ</name>
<proteinExistence type="predicted"/>
<dbReference type="AlphaFoldDB" id="X1E8Y8"/>
<dbReference type="InterPro" id="IPR045864">
    <property type="entry name" value="aa-tRNA-synth_II/BPL/LPL"/>
</dbReference>
<accession>X1E8Y8</accession>
<feature type="domain" description="BPL/LPL catalytic" evidence="1">
    <location>
        <begin position="1"/>
        <end position="89"/>
    </location>
</feature>
<dbReference type="Gene3D" id="3.30.930.10">
    <property type="entry name" value="Bira Bifunctional Protein, Domain 2"/>
    <property type="match status" value="1"/>
</dbReference>
<dbReference type="InterPro" id="IPR050664">
    <property type="entry name" value="Octanoyltrans_LipM/LipL"/>
</dbReference>
<dbReference type="SUPFAM" id="SSF55681">
    <property type="entry name" value="Class II aaRS and biotin synthetases"/>
    <property type="match status" value="1"/>
</dbReference>
<reference evidence="2" key="1">
    <citation type="journal article" date="2014" name="Front. Microbiol.">
        <title>High frequency of phylogenetically diverse reductive dehalogenase-homologous genes in deep subseafloor sedimentary metagenomes.</title>
        <authorList>
            <person name="Kawai M."/>
            <person name="Futagami T."/>
            <person name="Toyoda A."/>
            <person name="Takaki Y."/>
            <person name="Nishi S."/>
            <person name="Hori S."/>
            <person name="Arai W."/>
            <person name="Tsubouchi T."/>
            <person name="Morono Y."/>
            <person name="Uchiyama I."/>
            <person name="Ito T."/>
            <person name="Fujiyama A."/>
            <person name="Inagaki F."/>
            <person name="Takami H."/>
        </authorList>
    </citation>
    <scope>NUCLEOTIDE SEQUENCE</scope>
    <source>
        <strain evidence="2">Expedition CK06-06</strain>
    </source>
</reference>
<feature type="non-terminal residue" evidence="2">
    <location>
        <position position="89"/>
    </location>
</feature>
<dbReference type="PANTHER" id="PTHR43679:SF2">
    <property type="entry name" value="OCTANOYL-[GCVH]:PROTEIN N-OCTANOYLTRANSFERASE"/>
    <property type="match status" value="1"/>
</dbReference>
<dbReference type="PROSITE" id="PS51733">
    <property type="entry name" value="BPL_LPL_CATALYTIC"/>
    <property type="match status" value="1"/>
</dbReference>
<dbReference type="InterPro" id="IPR004143">
    <property type="entry name" value="BPL_LPL_catalytic"/>
</dbReference>
<dbReference type="EMBL" id="BART01040416">
    <property type="protein sequence ID" value="GAH29042.1"/>
    <property type="molecule type" value="Genomic_DNA"/>
</dbReference>
<comment type="caution">
    <text evidence="2">The sequence shown here is derived from an EMBL/GenBank/DDBJ whole genome shotgun (WGS) entry which is preliminary data.</text>
</comment>
<sequence length="89" mass="9769">MGLEQLALGFAISLNSSHLPRSVRGIFHTFGGIIVEALDKLGIQAEFRPKNDIEVKGKKIAGLSAVVDKKDVLLFHTSLLLDFDFCLML</sequence>
<dbReference type="Pfam" id="PF21948">
    <property type="entry name" value="LplA-B_cat"/>
    <property type="match status" value="1"/>
</dbReference>
<protein>
    <recommendedName>
        <fullName evidence="1">BPL/LPL catalytic domain-containing protein</fullName>
    </recommendedName>
</protein>
<evidence type="ECO:0000313" key="2">
    <source>
        <dbReference type="EMBL" id="GAH29042.1"/>
    </source>
</evidence>
<evidence type="ECO:0000259" key="1">
    <source>
        <dbReference type="PROSITE" id="PS51733"/>
    </source>
</evidence>
<organism evidence="2">
    <name type="scientific">marine sediment metagenome</name>
    <dbReference type="NCBI Taxonomy" id="412755"/>
    <lineage>
        <taxon>unclassified sequences</taxon>
        <taxon>metagenomes</taxon>
        <taxon>ecological metagenomes</taxon>
    </lineage>
</organism>
<gene>
    <name evidence="2" type="ORF">S01H4_65796</name>
</gene>